<evidence type="ECO:0000313" key="3">
    <source>
        <dbReference type="Proteomes" id="UP001381693"/>
    </source>
</evidence>
<name>A0AAN8XJ92_HALRR</name>
<reference evidence="2 3" key="1">
    <citation type="submission" date="2023-11" db="EMBL/GenBank/DDBJ databases">
        <title>Halocaridina rubra genome assembly.</title>
        <authorList>
            <person name="Smith C."/>
        </authorList>
    </citation>
    <scope>NUCLEOTIDE SEQUENCE [LARGE SCALE GENOMIC DNA]</scope>
    <source>
        <strain evidence="2">EP-1</strain>
        <tissue evidence="2">Whole</tissue>
    </source>
</reference>
<feature type="domain" description="Vacuolar protein sorting protein 11 C-terminal" evidence="1">
    <location>
        <begin position="2"/>
        <end position="41"/>
    </location>
</feature>
<dbReference type="EMBL" id="JAXCGZ010005986">
    <property type="protein sequence ID" value="KAK7080324.1"/>
    <property type="molecule type" value="Genomic_DNA"/>
</dbReference>
<proteinExistence type="predicted"/>
<feature type="non-terminal residue" evidence="2">
    <location>
        <position position="58"/>
    </location>
</feature>
<keyword evidence="3" id="KW-1185">Reference proteome</keyword>
<accession>A0AAN8XJ92</accession>
<sequence length="58" mass="6684">MMDVIKAQETHRSQHDQFHEHLERATDAFSVVADYLGRGVFTQHQSLAAMYPPLNTTR</sequence>
<protein>
    <recommendedName>
        <fullName evidence="1">Vacuolar protein sorting protein 11 C-terminal domain-containing protein</fullName>
    </recommendedName>
</protein>
<comment type="caution">
    <text evidence="2">The sequence shown here is derived from an EMBL/GenBank/DDBJ whole genome shotgun (WGS) entry which is preliminary data.</text>
</comment>
<dbReference type="AlphaFoldDB" id="A0AAN8XJ92"/>
<evidence type="ECO:0000259" key="1">
    <source>
        <dbReference type="Pfam" id="PF12451"/>
    </source>
</evidence>
<dbReference type="InterPro" id="IPR024763">
    <property type="entry name" value="VPS11_C"/>
</dbReference>
<organism evidence="2 3">
    <name type="scientific">Halocaridina rubra</name>
    <name type="common">Hawaiian red shrimp</name>
    <dbReference type="NCBI Taxonomy" id="373956"/>
    <lineage>
        <taxon>Eukaryota</taxon>
        <taxon>Metazoa</taxon>
        <taxon>Ecdysozoa</taxon>
        <taxon>Arthropoda</taxon>
        <taxon>Crustacea</taxon>
        <taxon>Multicrustacea</taxon>
        <taxon>Malacostraca</taxon>
        <taxon>Eumalacostraca</taxon>
        <taxon>Eucarida</taxon>
        <taxon>Decapoda</taxon>
        <taxon>Pleocyemata</taxon>
        <taxon>Caridea</taxon>
        <taxon>Atyoidea</taxon>
        <taxon>Atyidae</taxon>
        <taxon>Halocaridina</taxon>
    </lineage>
</organism>
<gene>
    <name evidence="2" type="ORF">SK128_025650</name>
</gene>
<evidence type="ECO:0000313" key="2">
    <source>
        <dbReference type="EMBL" id="KAK7080324.1"/>
    </source>
</evidence>
<dbReference type="Proteomes" id="UP001381693">
    <property type="component" value="Unassembled WGS sequence"/>
</dbReference>
<dbReference type="Pfam" id="PF12451">
    <property type="entry name" value="VPS11_C"/>
    <property type="match status" value="1"/>
</dbReference>